<feature type="domain" description="Luciferase-like" evidence="5">
    <location>
        <begin position="18"/>
        <end position="252"/>
    </location>
</feature>
<sequence>MDSGKLELTVGLRNFAPAPPDDWRHLLDQARAADAAGIERIFVSDHVAFGRDLGSYADPSRGGVAGGRQPTGPDGDWLEALTVLAAMSAVTGRVKLATNVLVAPLRPAVVLAKTAATIDVLSAGRFELGVGVGWQQAEYRAAGVDFGRRGRLLDQTLEACRQLWTADEASFVGDGFSVAGIHMRPKPTRSAGVPIWIGGRARPAVARRLARYGAGWIPWGATSATFTDAVGDMRELVSAEGGDLSHVRIAYPLVNAFLPTGGVDYATMFADVPRLAASGVTDFRTLLRVPREYEAARQMLGELADRFAEASRGSQP</sequence>
<dbReference type="PANTHER" id="PTHR42847:SF4">
    <property type="entry name" value="ALKANESULFONATE MONOOXYGENASE-RELATED"/>
    <property type="match status" value="1"/>
</dbReference>
<evidence type="ECO:0000256" key="3">
    <source>
        <dbReference type="ARBA" id="ARBA00023002"/>
    </source>
</evidence>
<evidence type="ECO:0000313" key="6">
    <source>
        <dbReference type="EMBL" id="GAA2146639.1"/>
    </source>
</evidence>
<evidence type="ECO:0000256" key="4">
    <source>
        <dbReference type="ARBA" id="ARBA00023033"/>
    </source>
</evidence>
<evidence type="ECO:0000313" key="7">
    <source>
        <dbReference type="Proteomes" id="UP001501020"/>
    </source>
</evidence>
<dbReference type="InterPro" id="IPR019921">
    <property type="entry name" value="Lucif-like_OxRdtase_Rv2161c"/>
</dbReference>
<reference evidence="6 7" key="1">
    <citation type="journal article" date="2019" name="Int. J. Syst. Evol. Microbiol.">
        <title>The Global Catalogue of Microorganisms (GCM) 10K type strain sequencing project: providing services to taxonomists for standard genome sequencing and annotation.</title>
        <authorList>
            <consortium name="The Broad Institute Genomics Platform"/>
            <consortium name="The Broad Institute Genome Sequencing Center for Infectious Disease"/>
            <person name="Wu L."/>
            <person name="Ma J."/>
        </authorList>
    </citation>
    <scope>NUCLEOTIDE SEQUENCE [LARGE SCALE GENOMIC DNA]</scope>
    <source>
        <strain evidence="6 7">JCM 13850</strain>
    </source>
</reference>
<keyword evidence="1" id="KW-0285">Flavoprotein</keyword>
<dbReference type="InterPro" id="IPR011251">
    <property type="entry name" value="Luciferase-like_dom"/>
</dbReference>
<dbReference type="InterPro" id="IPR050172">
    <property type="entry name" value="SsuD_RutA_monooxygenase"/>
</dbReference>
<comment type="caution">
    <text evidence="6">The sequence shown here is derived from an EMBL/GenBank/DDBJ whole genome shotgun (WGS) entry which is preliminary data.</text>
</comment>
<organism evidence="6 7">
    <name type="scientific">Actinomadura napierensis</name>
    <dbReference type="NCBI Taxonomy" id="267854"/>
    <lineage>
        <taxon>Bacteria</taxon>
        <taxon>Bacillati</taxon>
        <taxon>Actinomycetota</taxon>
        <taxon>Actinomycetes</taxon>
        <taxon>Streptosporangiales</taxon>
        <taxon>Thermomonosporaceae</taxon>
        <taxon>Actinomadura</taxon>
    </lineage>
</organism>
<gene>
    <name evidence="6" type="ORF">GCM10009727_48090</name>
</gene>
<name>A0ABN2ZS61_9ACTN</name>
<dbReference type="Gene3D" id="3.20.20.30">
    <property type="entry name" value="Luciferase-like domain"/>
    <property type="match status" value="1"/>
</dbReference>
<dbReference type="RefSeq" id="WP_344271092.1">
    <property type="nucleotide sequence ID" value="NZ_BAAAMR010000044.1"/>
</dbReference>
<dbReference type="PANTHER" id="PTHR42847">
    <property type="entry name" value="ALKANESULFONATE MONOOXYGENASE"/>
    <property type="match status" value="1"/>
</dbReference>
<evidence type="ECO:0000256" key="2">
    <source>
        <dbReference type="ARBA" id="ARBA00022643"/>
    </source>
</evidence>
<keyword evidence="4" id="KW-0503">Monooxygenase</keyword>
<protein>
    <submittedName>
        <fullName evidence="6">LLM class F420-dependent oxidoreductase</fullName>
    </submittedName>
</protein>
<accession>A0ABN2ZS61</accession>
<keyword evidence="2" id="KW-0288">FMN</keyword>
<proteinExistence type="predicted"/>
<evidence type="ECO:0000256" key="1">
    <source>
        <dbReference type="ARBA" id="ARBA00022630"/>
    </source>
</evidence>
<keyword evidence="7" id="KW-1185">Reference proteome</keyword>
<dbReference type="EMBL" id="BAAAMR010000044">
    <property type="protein sequence ID" value="GAA2146639.1"/>
    <property type="molecule type" value="Genomic_DNA"/>
</dbReference>
<dbReference type="NCBIfam" id="TIGR03619">
    <property type="entry name" value="F420_Rv2161c"/>
    <property type="match status" value="1"/>
</dbReference>
<evidence type="ECO:0000259" key="5">
    <source>
        <dbReference type="Pfam" id="PF00296"/>
    </source>
</evidence>
<dbReference type="SUPFAM" id="SSF51679">
    <property type="entry name" value="Bacterial luciferase-like"/>
    <property type="match status" value="1"/>
</dbReference>
<dbReference type="Pfam" id="PF00296">
    <property type="entry name" value="Bac_luciferase"/>
    <property type="match status" value="1"/>
</dbReference>
<dbReference type="Proteomes" id="UP001501020">
    <property type="component" value="Unassembled WGS sequence"/>
</dbReference>
<keyword evidence="3" id="KW-0560">Oxidoreductase</keyword>
<dbReference type="InterPro" id="IPR036661">
    <property type="entry name" value="Luciferase-like_sf"/>
</dbReference>